<dbReference type="GO" id="GO:0019262">
    <property type="term" value="P:N-acetylneuraminate catabolic process"/>
    <property type="evidence" value="ECO:0007669"/>
    <property type="project" value="TreeGrafter"/>
</dbReference>
<dbReference type="PRINTS" id="PR00146">
    <property type="entry name" value="DHPICSNTHASE"/>
</dbReference>
<organism evidence="1">
    <name type="scientific">hydrothermal vent metagenome</name>
    <dbReference type="NCBI Taxonomy" id="652676"/>
    <lineage>
        <taxon>unclassified sequences</taxon>
        <taxon>metagenomes</taxon>
        <taxon>ecological metagenomes</taxon>
    </lineage>
</organism>
<dbReference type="AlphaFoldDB" id="A0A3B1BT16"/>
<dbReference type="Gene3D" id="3.20.20.70">
    <property type="entry name" value="Aldolase class I"/>
    <property type="match status" value="1"/>
</dbReference>
<accession>A0A3B1BT16</accession>
<dbReference type="CDD" id="cd00408">
    <property type="entry name" value="DHDPS-like"/>
    <property type="match status" value="1"/>
</dbReference>
<evidence type="ECO:0000313" key="1">
    <source>
        <dbReference type="EMBL" id="VAX21069.1"/>
    </source>
</evidence>
<dbReference type="PANTHER" id="PTHR42849:SF1">
    <property type="entry name" value="N-ACETYLNEURAMINATE LYASE"/>
    <property type="match status" value="1"/>
</dbReference>
<proteinExistence type="predicted"/>
<dbReference type="EMBL" id="UOGD01000184">
    <property type="protein sequence ID" value="VAX21069.1"/>
    <property type="molecule type" value="Genomic_DNA"/>
</dbReference>
<reference evidence="1" key="1">
    <citation type="submission" date="2018-06" db="EMBL/GenBank/DDBJ databases">
        <authorList>
            <person name="Zhirakovskaya E."/>
        </authorList>
    </citation>
    <scope>NUCLEOTIDE SEQUENCE</scope>
</reference>
<keyword evidence="1" id="KW-0456">Lyase</keyword>
<dbReference type="EC" id="4.3.3.7" evidence="1"/>
<dbReference type="GO" id="GO:0008747">
    <property type="term" value="F:N-acetylneuraminate lyase activity"/>
    <property type="evidence" value="ECO:0007669"/>
    <property type="project" value="TreeGrafter"/>
</dbReference>
<dbReference type="SMART" id="SM01130">
    <property type="entry name" value="DHDPS"/>
    <property type="match status" value="1"/>
</dbReference>
<dbReference type="Pfam" id="PF00701">
    <property type="entry name" value="DHDPS"/>
    <property type="match status" value="1"/>
</dbReference>
<dbReference type="InterPro" id="IPR002220">
    <property type="entry name" value="DapA-like"/>
</dbReference>
<gene>
    <name evidence="1" type="ORF">MNBD_IGNAVI01-414</name>
</gene>
<dbReference type="GO" id="GO:0005829">
    <property type="term" value="C:cytosol"/>
    <property type="evidence" value="ECO:0007669"/>
    <property type="project" value="TreeGrafter"/>
</dbReference>
<protein>
    <submittedName>
        <fullName evidence="1">4-hydroxy-tetrahydrodipicolinate synthase</fullName>
        <ecNumber evidence="1">4.3.3.7</ecNumber>
    </submittedName>
</protein>
<sequence length="305" mass="34125">MKKVKEHAGVIVPMITPFTEDGKIDLDSVEKIIEKFIENDAFPFILGTTGEAASISNSEKYEFVKFVCEKFAGRTKVYAGVSSNSVKESIENAKAFFDFGVIAVASHLPSYYPLHPYHMMKYYETLAEKAGGPIIVYNITATTHMSIPLDIVDQLSMHENIVGFKDSERDQERLDKSIELWKDREDFSHLIGWGTKCFEGLAKGSDGIVPSTGNFSTKIYSDLYQSILNDNLDEAAVIQKQTEDISAIYQKDRLLSEALAALKVMMKSVGLCEVHVLPPLTNVSEQEAKEITIKTNEIIEKYNLS</sequence>
<dbReference type="InterPro" id="IPR013785">
    <property type="entry name" value="Aldolase_TIM"/>
</dbReference>
<dbReference type="PIRSF" id="PIRSF001365">
    <property type="entry name" value="DHDPS"/>
    <property type="match status" value="1"/>
</dbReference>
<name>A0A3B1BT16_9ZZZZ</name>
<dbReference type="PANTHER" id="PTHR42849">
    <property type="entry name" value="N-ACETYLNEURAMINATE LYASE"/>
    <property type="match status" value="1"/>
</dbReference>
<dbReference type="GO" id="GO:0008840">
    <property type="term" value="F:4-hydroxy-tetrahydrodipicolinate synthase activity"/>
    <property type="evidence" value="ECO:0007669"/>
    <property type="project" value="UniProtKB-EC"/>
</dbReference>
<dbReference type="SUPFAM" id="SSF51569">
    <property type="entry name" value="Aldolase"/>
    <property type="match status" value="1"/>
</dbReference>